<dbReference type="InterPro" id="IPR024483">
    <property type="entry name" value="Glam1"/>
</dbReference>
<dbReference type="EMBL" id="PDUG01000005">
    <property type="protein sequence ID" value="PIC29465.1"/>
    <property type="molecule type" value="Genomic_DNA"/>
</dbReference>
<reference evidence="3" key="1">
    <citation type="submission" date="2017-10" db="EMBL/GenBank/DDBJ databases">
        <title>Rapid genome shrinkage in a self-fertile nematode reveals novel sperm competition proteins.</title>
        <authorList>
            <person name="Yin D."/>
            <person name="Schwarz E.M."/>
            <person name="Thomas C.G."/>
            <person name="Felde R.L."/>
            <person name="Korf I.F."/>
            <person name="Cutter A.D."/>
            <person name="Schartner C.M."/>
            <person name="Ralston E.J."/>
            <person name="Meyer B.J."/>
            <person name="Haag E.S."/>
        </authorList>
    </citation>
    <scope>NUCLEOTIDE SEQUENCE [LARGE SCALE GENOMIC DNA]</scope>
    <source>
        <strain evidence="3">JU1422</strain>
    </source>
</reference>
<keyword evidence="1" id="KW-0472">Membrane</keyword>
<dbReference type="OrthoDB" id="10338235at2759"/>
<evidence type="ECO:0000256" key="1">
    <source>
        <dbReference type="SAM" id="Phobius"/>
    </source>
</evidence>
<feature type="transmembrane region" description="Helical" evidence="1">
    <location>
        <begin position="77"/>
        <end position="102"/>
    </location>
</feature>
<dbReference type="AlphaFoldDB" id="A0A2G5TQ87"/>
<dbReference type="Proteomes" id="UP000230233">
    <property type="component" value="Chromosome V"/>
</dbReference>
<organism evidence="2 3">
    <name type="scientific">Caenorhabditis nigoni</name>
    <dbReference type="NCBI Taxonomy" id="1611254"/>
    <lineage>
        <taxon>Eukaryota</taxon>
        <taxon>Metazoa</taxon>
        <taxon>Ecdysozoa</taxon>
        <taxon>Nematoda</taxon>
        <taxon>Chromadorea</taxon>
        <taxon>Rhabditida</taxon>
        <taxon>Rhabditina</taxon>
        <taxon>Rhabditomorpha</taxon>
        <taxon>Rhabditoidea</taxon>
        <taxon>Rhabditidae</taxon>
        <taxon>Peloderinae</taxon>
        <taxon>Caenorhabditis</taxon>
    </lineage>
</organism>
<sequence length="209" mass="23596">MPDRAIQLKSPKLGCIPIRPFLIFISSLGLFGTLSVLVTVPPSTINVILGASSFVFNGYLFFGAIRYNYASLSYARNFVIFSMILSLVMLCFLPVLATSFIASDYYKYKKAEIPTSQLEISEDEEETTKKQQIAILDEGSFLEIARKIPEQKSEEAALDKFGIGFVAGEMIVFMVVFSFLYSYMVYVMIKRLRKFIAARKEIYGNEMLA</sequence>
<keyword evidence="1" id="KW-0812">Transmembrane</keyword>
<dbReference type="PANTHER" id="PTHR35013:SF3">
    <property type="entry name" value="TRANSMEMBRANE PROTEIN"/>
    <property type="match status" value="1"/>
</dbReference>
<evidence type="ECO:0000313" key="2">
    <source>
        <dbReference type="EMBL" id="PIC29465.1"/>
    </source>
</evidence>
<gene>
    <name evidence="2" type="primary">Cnig_chr_V.g21029</name>
    <name evidence="2" type="ORF">B9Z55_021029</name>
</gene>
<feature type="transmembrane region" description="Helical" evidence="1">
    <location>
        <begin position="170"/>
        <end position="189"/>
    </location>
</feature>
<feature type="transmembrane region" description="Helical" evidence="1">
    <location>
        <begin position="45"/>
        <end position="65"/>
    </location>
</feature>
<dbReference type="Pfam" id="PF10912">
    <property type="entry name" value="Glam1"/>
    <property type="match status" value="1"/>
</dbReference>
<accession>A0A2G5TQ87</accession>
<keyword evidence="3" id="KW-1185">Reference proteome</keyword>
<evidence type="ECO:0000313" key="3">
    <source>
        <dbReference type="Proteomes" id="UP000230233"/>
    </source>
</evidence>
<feature type="transmembrane region" description="Helical" evidence="1">
    <location>
        <begin position="21"/>
        <end position="39"/>
    </location>
</feature>
<proteinExistence type="predicted"/>
<name>A0A2G5TQ87_9PELO</name>
<dbReference type="PANTHER" id="PTHR35013">
    <property type="entry name" value="PROTEIN CBG22618-RELATED"/>
    <property type="match status" value="1"/>
</dbReference>
<keyword evidence="1" id="KW-1133">Transmembrane helix</keyword>
<comment type="caution">
    <text evidence="2">The sequence shown here is derived from an EMBL/GenBank/DDBJ whole genome shotgun (WGS) entry which is preliminary data.</text>
</comment>
<protein>
    <submittedName>
        <fullName evidence="2">Uncharacterized protein</fullName>
    </submittedName>
</protein>